<evidence type="ECO:0000313" key="4">
    <source>
        <dbReference type="Proteomes" id="UP000292564"/>
    </source>
</evidence>
<feature type="compositionally biased region" description="Basic and acidic residues" evidence="1">
    <location>
        <begin position="335"/>
        <end position="352"/>
    </location>
</feature>
<gene>
    <name evidence="3" type="ORF">EV385_2842</name>
</gene>
<feature type="compositionally biased region" description="Basic and acidic residues" evidence="1">
    <location>
        <begin position="439"/>
        <end position="455"/>
    </location>
</feature>
<feature type="compositionally biased region" description="Basic and acidic residues" evidence="1">
    <location>
        <begin position="587"/>
        <end position="650"/>
    </location>
</feature>
<protein>
    <submittedName>
        <fullName evidence="3">Uncharacterized protein</fullName>
    </submittedName>
</protein>
<keyword evidence="2" id="KW-1133">Transmembrane helix</keyword>
<organism evidence="3 4">
    <name type="scientific">Krasilnikovia cinnamomea</name>
    <dbReference type="NCBI Taxonomy" id="349313"/>
    <lineage>
        <taxon>Bacteria</taxon>
        <taxon>Bacillati</taxon>
        <taxon>Actinomycetota</taxon>
        <taxon>Actinomycetes</taxon>
        <taxon>Micromonosporales</taxon>
        <taxon>Micromonosporaceae</taxon>
        <taxon>Krasilnikovia</taxon>
    </lineage>
</organism>
<feature type="transmembrane region" description="Helical" evidence="2">
    <location>
        <begin position="889"/>
        <end position="911"/>
    </location>
</feature>
<comment type="caution">
    <text evidence="3">The sequence shown here is derived from an EMBL/GenBank/DDBJ whole genome shotgun (WGS) entry which is preliminary data.</text>
</comment>
<keyword evidence="2" id="KW-0812">Transmembrane</keyword>
<dbReference type="EMBL" id="SHKY01000001">
    <property type="protein sequence ID" value="RZU51044.1"/>
    <property type="molecule type" value="Genomic_DNA"/>
</dbReference>
<evidence type="ECO:0000313" key="3">
    <source>
        <dbReference type="EMBL" id="RZU51044.1"/>
    </source>
</evidence>
<reference evidence="3 4" key="1">
    <citation type="submission" date="2019-02" db="EMBL/GenBank/DDBJ databases">
        <title>Sequencing the genomes of 1000 actinobacteria strains.</title>
        <authorList>
            <person name="Klenk H.-P."/>
        </authorList>
    </citation>
    <scope>NUCLEOTIDE SEQUENCE [LARGE SCALE GENOMIC DNA]</scope>
    <source>
        <strain evidence="3 4">DSM 45162</strain>
    </source>
</reference>
<feature type="compositionally biased region" description="Polar residues" evidence="1">
    <location>
        <begin position="399"/>
        <end position="425"/>
    </location>
</feature>
<feature type="compositionally biased region" description="Polar residues" evidence="1">
    <location>
        <begin position="79"/>
        <end position="100"/>
    </location>
</feature>
<feature type="compositionally biased region" description="Polar residues" evidence="1">
    <location>
        <begin position="155"/>
        <end position="166"/>
    </location>
</feature>
<dbReference type="AlphaFoldDB" id="A0A4Q7ZKG9"/>
<dbReference type="OrthoDB" id="3272880at2"/>
<feature type="compositionally biased region" description="Polar residues" evidence="1">
    <location>
        <begin position="222"/>
        <end position="232"/>
    </location>
</feature>
<evidence type="ECO:0000256" key="2">
    <source>
        <dbReference type="SAM" id="Phobius"/>
    </source>
</evidence>
<keyword evidence="4" id="KW-1185">Reference proteome</keyword>
<sequence>MEPIPEAVAWSRRADQWAQQANLPATTADQNGQWQSVSRWSEVVPTTRSGYPADGVGWRTETAEWQATTETARWRQTTEWRSTSGTHGWRSTTEAWQTGSAGAAGLPPQVAPPATGQRAISSTAWQSPGADDPTGGPDIRQAPADNGNGAPDASASPNAPWQQSADTRPAWQQFATPSPPWQPGASAPWQQPTTTPRWEQGSPATPPWEQAAPAGPPWDQGAASTPPWQQGSDRPAPSTPAWQQLVEPGPSWQQPREDPPGRREPHSGGWSRADGTPVRDPDSTASWQRADATPSWQEPGSAPGRQSAGAAPGWTAPAEPTASPGSWSRPAPYDSGRHLVRDDDRERWRRESAAGATGLADQSGRRRTPEGGTGWSTRSEADNWAGHTDTGTMPAFTDPGQSTSRGWRTDPEQSTSRGWSTNQEPWSGADPEQSSSRLRRAEPERPPSRSRRAEPEPEAPSWRADLATPDRRFEDDDWRRDPDTGQWSRFEDDDSVGGRDREPRERRPRRDPGPPSDPWADGAAETSVIPLPWQPQESRADGRRPAPDATRRGYEYEPDPSNDQRGYATELPSRRRGYGPAAPAEGRGYEPEPDDRPGWRDEPRRGTRAGEWRDESLRASRTGEWRDEPRREARTGEWRDEPRGGRRRAGDDDDDDDRRAADSGGTDTPLDPEAWRRDAEPNPERDNWRMTRLEDAPTQAWRQELQAELRAEQRPSPGDAATEIRGMNPGPASTGGWEQPGRGAASYRDGSTGDWRRELAAQGGADVTQPRRSSQNPPGPTAGKASVPVARPGAARLTDNGGGGQAGTPARAESREPMLVGARSGGRWQDPPDTQWPPRPATGYESAATGSYERRAVGGLAAVSERRQTNLLEPDEDEIEEDTGGPLAAVGYTVVWYGVPVVLFVLAMLVLNGSQQAHAFGTLLNAAPQFALSLVLSMGVAVGLRRASGSWKAASVGLAAAVVGGGVATVLTSAITGNSLS</sequence>
<proteinExistence type="predicted"/>
<feature type="compositionally biased region" description="Basic and acidic residues" evidence="1">
    <location>
        <begin position="673"/>
        <end position="695"/>
    </location>
</feature>
<name>A0A4Q7ZKG9_9ACTN</name>
<dbReference type="Proteomes" id="UP000292564">
    <property type="component" value="Unassembled WGS sequence"/>
</dbReference>
<accession>A0A4Q7ZKG9</accession>
<feature type="compositionally biased region" description="Basic and acidic residues" evidence="1">
    <location>
        <begin position="496"/>
        <end position="512"/>
    </location>
</feature>
<feature type="compositionally biased region" description="Basic and acidic residues" evidence="1">
    <location>
        <begin position="468"/>
        <end position="483"/>
    </location>
</feature>
<feature type="region of interest" description="Disordered" evidence="1">
    <location>
        <begin position="67"/>
        <end position="848"/>
    </location>
</feature>
<evidence type="ECO:0000256" key="1">
    <source>
        <dbReference type="SAM" id="MobiDB-lite"/>
    </source>
</evidence>
<feature type="compositionally biased region" description="Polar residues" evidence="1">
    <location>
        <begin position="188"/>
        <end position="197"/>
    </location>
</feature>
<feature type="compositionally biased region" description="Basic and acidic residues" evidence="1">
    <location>
        <begin position="538"/>
        <end position="555"/>
    </location>
</feature>
<feature type="transmembrane region" description="Helical" evidence="2">
    <location>
        <begin position="956"/>
        <end position="975"/>
    </location>
</feature>
<dbReference type="RefSeq" id="WP_130509879.1">
    <property type="nucleotide sequence ID" value="NZ_SHKY01000001.1"/>
</dbReference>
<feature type="transmembrane region" description="Helical" evidence="2">
    <location>
        <begin position="923"/>
        <end position="944"/>
    </location>
</feature>
<feature type="compositionally biased region" description="Basic and acidic residues" evidence="1">
    <location>
        <begin position="255"/>
        <end position="266"/>
    </location>
</feature>
<keyword evidence="2" id="KW-0472">Membrane</keyword>